<evidence type="ECO:0000259" key="3">
    <source>
        <dbReference type="Pfam" id="PF03061"/>
    </source>
</evidence>
<feature type="domain" description="Thioesterase" evidence="3">
    <location>
        <begin position="20"/>
        <end position="99"/>
    </location>
</feature>
<gene>
    <name evidence="4" type="ORF">SAMN05421676_101391</name>
</gene>
<dbReference type="NCBIfam" id="TIGR00051">
    <property type="entry name" value="YbgC/FadM family acyl-CoA thioesterase"/>
    <property type="match status" value="1"/>
</dbReference>
<dbReference type="InterPro" id="IPR008272">
    <property type="entry name" value="HB-CoA_thioesterase_AS"/>
</dbReference>
<dbReference type="CDD" id="cd00586">
    <property type="entry name" value="4HBT"/>
    <property type="match status" value="1"/>
</dbReference>
<evidence type="ECO:0000256" key="1">
    <source>
        <dbReference type="ARBA" id="ARBA00005953"/>
    </source>
</evidence>
<dbReference type="PIRSF" id="PIRSF003230">
    <property type="entry name" value="YbgC"/>
    <property type="match status" value="1"/>
</dbReference>
<protein>
    <submittedName>
        <fullName evidence="4">Acyl-CoA thioester hydrolase</fullName>
    </submittedName>
</protein>
<dbReference type="PANTHER" id="PTHR31793">
    <property type="entry name" value="4-HYDROXYBENZOYL-COA THIOESTERASE FAMILY MEMBER"/>
    <property type="match status" value="1"/>
</dbReference>
<dbReference type="PROSITE" id="PS01328">
    <property type="entry name" value="4HBCOA_THIOESTERASE"/>
    <property type="match status" value="1"/>
</dbReference>
<dbReference type="RefSeq" id="WP_093131406.1">
    <property type="nucleotide sequence ID" value="NZ_FOHJ01000001.1"/>
</dbReference>
<evidence type="ECO:0000256" key="2">
    <source>
        <dbReference type="ARBA" id="ARBA00022801"/>
    </source>
</evidence>
<keyword evidence="2 4" id="KW-0378">Hydrolase</keyword>
<reference evidence="5" key="1">
    <citation type="submission" date="2016-10" db="EMBL/GenBank/DDBJ databases">
        <authorList>
            <person name="Varghese N."/>
            <person name="Submissions S."/>
        </authorList>
    </citation>
    <scope>NUCLEOTIDE SEQUENCE [LARGE SCALE GENOMIC DNA]</scope>
    <source>
        <strain evidence="5">CGMCC 1.3566</strain>
    </source>
</reference>
<dbReference type="InterPro" id="IPR006683">
    <property type="entry name" value="Thioestr_dom"/>
</dbReference>
<dbReference type="AlphaFoldDB" id="A0A1H9Z4Q7"/>
<dbReference type="PANTHER" id="PTHR31793:SF27">
    <property type="entry name" value="NOVEL THIOESTERASE SUPERFAMILY DOMAIN AND SAPOSIN A-TYPE DOMAIN CONTAINING PROTEIN (0610012H03RIK)"/>
    <property type="match status" value="1"/>
</dbReference>
<dbReference type="SUPFAM" id="SSF54637">
    <property type="entry name" value="Thioesterase/thiol ester dehydrase-isomerase"/>
    <property type="match status" value="1"/>
</dbReference>
<dbReference type="Proteomes" id="UP000199095">
    <property type="component" value="Unassembled WGS sequence"/>
</dbReference>
<comment type="similarity">
    <text evidence="1">Belongs to the 4-hydroxybenzoyl-CoA thioesterase family.</text>
</comment>
<dbReference type="EMBL" id="FOHJ01000001">
    <property type="protein sequence ID" value="SES76411.1"/>
    <property type="molecule type" value="Genomic_DNA"/>
</dbReference>
<organism evidence="4 5">
    <name type="scientific">Salinibacillus kushneri</name>
    <dbReference type="NCBI Taxonomy" id="237682"/>
    <lineage>
        <taxon>Bacteria</taxon>
        <taxon>Bacillati</taxon>
        <taxon>Bacillota</taxon>
        <taxon>Bacilli</taxon>
        <taxon>Bacillales</taxon>
        <taxon>Bacillaceae</taxon>
        <taxon>Salinibacillus</taxon>
    </lineage>
</organism>
<dbReference type="Pfam" id="PF03061">
    <property type="entry name" value="4HBT"/>
    <property type="match status" value="1"/>
</dbReference>
<keyword evidence="5" id="KW-1185">Reference proteome</keyword>
<dbReference type="InterPro" id="IPR029069">
    <property type="entry name" value="HotDog_dom_sf"/>
</dbReference>
<evidence type="ECO:0000313" key="4">
    <source>
        <dbReference type="EMBL" id="SES76411.1"/>
    </source>
</evidence>
<sequence>MTDRWYREYMRVQYKDTDQMGIVHHGNYVNWFEIGRTEWMRHFGISYKKMESMGLLLPVLNLDIQYQKSARFDDCIAIYTKIDQFSPVRLTFAYEARKISNENLESDNNHTLIMNPGEIEKPEGELLAKGTTTHMWVNQEWKPIRIHKAAPEVYERLAKNRT</sequence>
<proteinExistence type="inferred from homology"/>
<evidence type="ECO:0000313" key="5">
    <source>
        <dbReference type="Proteomes" id="UP000199095"/>
    </source>
</evidence>
<dbReference type="OrthoDB" id="9800856at2"/>
<dbReference type="InterPro" id="IPR006684">
    <property type="entry name" value="YbgC/YbaW"/>
</dbReference>
<name>A0A1H9Z4Q7_9BACI</name>
<dbReference type="Gene3D" id="3.10.129.10">
    <property type="entry name" value="Hotdog Thioesterase"/>
    <property type="match status" value="1"/>
</dbReference>
<accession>A0A1H9Z4Q7</accession>
<dbReference type="InterPro" id="IPR050563">
    <property type="entry name" value="4-hydroxybenzoyl-CoA_TE"/>
</dbReference>
<dbReference type="GO" id="GO:0047617">
    <property type="term" value="F:fatty acyl-CoA hydrolase activity"/>
    <property type="evidence" value="ECO:0007669"/>
    <property type="project" value="TreeGrafter"/>
</dbReference>
<dbReference type="STRING" id="237682.SAMN05421676_101391"/>